<protein>
    <submittedName>
        <fullName evidence="3">Ovule protein</fullName>
    </submittedName>
</protein>
<evidence type="ECO:0000313" key="1">
    <source>
        <dbReference type="EMBL" id="VDP10748.1"/>
    </source>
</evidence>
<reference evidence="3" key="1">
    <citation type="submission" date="2016-06" db="UniProtKB">
        <authorList>
            <consortium name="WormBaseParasite"/>
        </authorList>
    </citation>
    <scope>IDENTIFICATION</scope>
</reference>
<dbReference type="AlphaFoldDB" id="A0A183IT06"/>
<evidence type="ECO:0000313" key="2">
    <source>
        <dbReference type="Proteomes" id="UP000270296"/>
    </source>
</evidence>
<gene>
    <name evidence="1" type="ORF">SBAD_LOCUS6753</name>
</gene>
<organism evidence="3">
    <name type="scientific">Soboliphyme baturini</name>
    <dbReference type="NCBI Taxonomy" id="241478"/>
    <lineage>
        <taxon>Eukaryota</taxon>
        <taxon>Metazoa</taxon>
        <taxon>Ecdysozoa</taxon>
        <taxon>Nematoda</taxon>
        <taxon>Enoplea</taxon>
        <taxon>Dorylaimia</taxon>
        <taxon>Dioctophymatida</taxon>
        <taxon>Dioctophymatoidea</taxon>
        <taxon>Soboliphymatidae</taxon>
        <taxon>Soboliphyme</taxon>
    </lineage>
</organism>
<name>A0A183IT06_9BILA</name>
<reference evidence="1 2" key="2">
    <citation type="submission" date="2018-11" db="EMBL/GenBank/DDBJ databases">
        <authorList>
            <consortium name="Pathogen Informatics"/>
        </authorList>
    </citation>
    <scope>NUCLEOTIDE SEQUENCE [LARGE SCALE GENOMIC DNA]</scope>
</reference>
<dbReference type="WBParaSite" id="SBAD_0000701601-mRNA-1">
    <property type="protein sequence ID" value="SBAD_0000701601-mRNA-1"/>
    <property type="gene ID" value="SBAD_0000701601"/>
</dbReference>
<dbReference type="EMBL" id="UZAM01010018">
    <property type="protein sequence ID" value="VDP10748.1"/>
    <property type="molecule type" value="Genomic_DNA"/>
</dbReference>
<proteinExistence type="predicted"/>
<dbReference type="Proteomes" id="UP000270296">
    <property type="component" value="Unassembled WGS sequence"/>
</dbReference>
<accession>A0A183IT06</accession>
<keyword evidence="2" id="KW-1185">Reference proteome</keyword>
<sequence>MQNVAYKPPPGKAEVRNLTNDYHKGKGTKVKLRSTVKYCTNSRNLSFLYLCYAAVGDSDNNKSLKVSSHI</sequence>
<evidence type="ECO:0000313" key="3">
    <source>
        <dbReference type="WBParaSite" id="SBAD_0000701601-mRNA-1"/>
    </source>
</evidence>